<comment type="caution">
    <text evidence="1">The sequence shown here is derived from an EMBL/GenBank/DDBJ whole genome shotgun (WGS) entry which is preliminary data.</text>
</comment>
<evidence type="ECO:0008006" key="3">
    <source>
        <dbReference type="Google" id="ProtNLM"/>
    </source>
</evidence>
<keyword evidence="2" id="KW-1185">Reference proteome</keyword>
<dbReference type="EMBL" id="CACVBM020001074">
    <property type="protein sequence ID" value="CAA7028906.1"/>
    <property type="molecule type" value="Genomic_DNA"/>
</dbReference>
<dbReference type="AlphaFoldDB" id="A0A6D2ILZ0"/>
<evidence type="ECO:0000313" key="2">
    <source>
        <dbReference type="Proteomes" id="UP000467841"/>
    </source>
</evidence>
<dbReference type="OrthoDB" id="185373at2759"/>
<accession>A0A6D2ILZ0</accession>
<organism evidence="1 2">
    <name type="scientific">Microthlaspi erraticum</name>
    <dbReference type="NCBI Taxonomy" id="1685480"/>
    <lineage>
        <taxon>Eukaryota</taxon>
        <taxon>Viridiplantae</taxon>
        <taxon>Streptophyta</taxon>
        <taxon>Embryophyta</taxon>
        <taxon>Tracheophyta</taxon>
        <taxon>Spermatophyta</taxon>
        <taxon>Magnoliopsida</taxon>
        <taxon>eudicotyledons</taxon>
        <taxon>Gunneridae</taxon>
        <taxon>Pentapetalae</taxon>
        <taxon>rosids</taxon>
        <taxon>malvids</taxon>
        <taxon>Brassicales</taxon>
        <taxon>Brassicaceae</taxon>
        <taxon>Coluteocarpeae</taxon>
        <taxon>Microthlaspi</taxon>
    </lineage>
</organism>
<proteinExistence type="predicted"/>
<reference evidence="1" key="1">
    <citation type="submission" date="2020-01" db="EMBL/GenBank/DDBJ databases">
        <authorList>
            <person name="Mishra B."/>
        </authorList>
    </citation>
    <scope>NUCLEOTIDE SEQUENCE [LARGE SCALE GENOMIC DNA]</scope>
</reference>
<name>A0A6D2ILZ0_9BRAS</name>
<protein>
    <recommendedName>
        <fullName evidence="3">Pentatricopeptide repeat-containing protein</fullName>
    </recommendedName>
</protein>
<evidence type="ECO:0000313" key="1">
    <source>
        <dbReference type="EMBL" id="CAA7028906.1"/>
    </source>
</evidence>
<gene>
    <name evidence="1" type="ORF">MERR_LOCUS16141</name>
</gene>
<sequence length="93" mass="10324">MKQSVNSGMFLQILSDRSFSTVKVKEGYYALGLEYVMAYAGKDVRLDVQSFGSLAGKLVKRKRFEEAKIVLKEMVKFVASVNLSLLVGLLVSV</sequence>
<dbReference type="Proteomes" id="UP000467841">
    <property type="component" value="Unassembled WGS sequence"/>
</dbReference>